<dbReference type="Gene3D" id="3.80.10.10">
    <property type="entry name" value="Ribonuclease Inhibitor"/>
    <property type="match status" value="1"/>
</dbReference>
<dbReference type="AlphaFoldDB" id="A0A0D7BCY0"/>
<dbReference type="SUPFAM" id="SSF52047">
    <property type="entry name" value="RNI-like"/>
    <property type="match status" value="1"/>
</dbReference>
<organism evidence="3 4">
    <name type="scientific">Cylindrobasidium torrendii FP15055 ss-10</name>
    <dbReference type="NCBI Taxonomy" id="1314674"/>
    <lineage>
        <taxon>Eukaryota</taxon>
        <taxon>Fungi</taxon>
        <taxon>Dikarya</taxon>
        <taxon>Basidiomycota</taxon>
        <taxon>Agaricomycotina</taxon>
        <taxon>Agaricomycetes</taxon>
        <taxon>Agaricomycetidae</taxon>
        <taxon>Agaricales</taxon>
        <taxon>Marasmiineae</taxon>
        <taxon>Physalacriaceae</taxon>
        <taxon>Cylindrobasidium</taxon>
    </lineage>
</organism>
<reference evidence="3 4" key="1">
    <citation type="journal article" date="2015" name="Fungal Genet. Biol.">
        <title>Evolution of novel wood decay mechanisms in Agaricales revealed by the genome sequences of Fistulina hepatica and Cylindrobasidium torrendii.</title>
        <authorList>
            <person name="Floudas D."/>
            <person name="Held B.W."/>
            <person name="Riley R."/>
            <person name="Nagy L.G."/>
            <person name="Koehler G."/>
            <person name="Ransdell A.S."/>
            <person name="Younus H."/>
            <person name="Chow J."/>
            <person name="Chiniquy J."/>
            <person name="Lipzen A."/>
            <person name="Tritt A."/>
            <person name="Sun H."/>
            <person name="Haridas S."/>
            <person name="LaButti K."/>
            <person name="Ohm R.A."/>
            <person name="Kues U."/>
            <person name="Blanchette R.A."/>
            <person name="Grigoriev I.V."/>
            <person name="Minto R.E."/>
            <person name="Hibbett D.S."/>
        </authorList>
    </citation>
    <scope>NUCLEOTIDE SEQUENCE [LARGE SCALE GENOMIC DNA]</scope>
    <source>
        <strain evidence="3 4">FP15055 ss-10</strain>
    </source>
</reference>
<name>A0A0D7BCY0_9AGAR</name>
<dbReference type="Pfam" id="PF12937">
    <property type="entry name" value="F-box-like"/>
    <property type="match status" value="1"/>
</dbReference>
<evidence type="ECO:0000259" key="2">
    <source>
        <dbReference type="Pfam" id="PF12937"/>
    </source>
</evidence>
<dbReference type="Gene3D" id="1.20.1280.50">
    <property type="match status" value="1"/>
</dbReference>
<proteinExistence type="predicted"/>
<keyword evidence="4" id="KW-1185">Reference proteome</keyword>
<protein>
    <recommendedName>
        <fullName evidence="2">F-box domain-containing protein</fullName>
    </recommendedName>
</protein>
<gene>
    <name evidence="3" type="ORF">CYLTODRAFT_273838</name>
</gene>
<accession>A0A0D7BCY0</accession>
<feature type="coiled-coil region" evidence="1">
    <location>
        <begin position="9"/>
        <end position="36"/>
    </location>
</feature>
<evidence type="ECO:0000313" key="4">
    <source>
        <dbReference type="Proteomes" id="UP000054007"/>
    </source>
</evidence>
<keyword evidence="1" id="KW-0175">Coiled coil</keyword>
<dbReference type="Proteomes" id="UP000054007">
    <property type="component" value="Unassembled WGS sequence"/>
</dbReference>
<evidence type="ECO:0000313" key="3">
    <source>
        <dbReference type="EMBL" id="KIY68024.1"/>
    </source>
</evidence>
<evidence type="ECO:0000256" key="1">
    <source>
        <dbReference type="SAM" id="Coils"/>
    </source>
</evidence>
<dbReference type="EMBL" id="KN880511">
    <property type="protein sequence ID" value="KIY68024.1"/>
    <property type="molecule type" value="Genomic_DNA"/>
</dbReference>
<sequence>MKKKVVSYVGKLTAEVNTLEMEVAAMSEALAALAAQYESARKSLEIHSGLLCRFHDLPVEVLSQIFMSCLDDRETGRYSVYGKGAPWNLTAVCRRWRQISCALPKLWSAPSFQFSVDAIKSCNFFPGPSPVALAFQRSENTRLAMDVELDGPEAIKCFESLQAFDPPLRSLSVRGHPRQFTAGSGRPFLRNFFLGLRKLSVTAMLGSKHNLPLDNHNLLDWGNMLWFVYHDKSLYELELLVDGDDYSFYEMRLETKHMRRFSQLKVLKLHTDTNITLSMLRSCPQITSLELSGKLKDKESNLDSSISVDLPDLCTLYIHRAERLTKHLRCPGLKSLVISAEILPTDLLPMLGWIASLERLDIWVSPDHASSDAWGSIHNSLVHLKDLTLRAPIGVFEIVLPKLSEAAYFPSLTTLALNIPDDFAEVLERREAEVAFEQFLDARVIRTLGRSGLVSMNVTFEYSWREEGADIDLTRSTLIKHLKAWKDDELCRISAVQIYSGRPLGVRWQDLLGVLD</sequence>
<dbReference type="InterPro" id="IPR001810">
    <property type="entry name" value="F-box_dom"/>
</dbReference>
<dbReference type="InterPro" id="IPR032675">
    <property type="entry name" value="LRR_dom_sf"/>
</dbReference>
<feature type="domain" description="F-box" evidence="2">
    <location>
        <begin position="55"/>
        <end position="112"/>
    </location>
</feature>
<dbReference type="OrthoDB" id="3365698at2759"/>